<dbReference type="Proteomes" id="UP001190700">
    <property type="component" value="Unassembled WGS sequence"/>
</dbReference>
<dbReference type="AlphaFoldDB" id="A0AAE0L9R9"/>
<feature type="transmembrane region" description="Helical" evidence="1">
    <location>
        <begin position="623"/>
        <end position="644"/>
    </location>
</feature>
<organism evidence="3 4">
    <name type="scientific">Cymbomonas tetramitiformis</name>
    <dbReference type="NCBI Taxonomy" id="36881"/>
    <lineage>
        <taxon>Eukaryota</taxon>
        <taxon>Viridiplantae</taxon>
        <taxon>Chlorophyta</taxon>
        <taxon>Pyramimonadophyceae</taxon>
        <taxon>Pyramimonadales</taxon>
        <taxon>Pyramimonadaceae</taxon>
        <taxon>Cymbomonas</taxon>
    </lineage>
</organism>
<dbReference type="Gene3D" id="3.30.70.1230">
    <property type="entry name" value="Nucleotide cyclase"/>
    <property type="match status" value="1"/>
</dbReference>
<proteinExistence type="predicted"/>
<evidence type="ECO:0000313" key="4">
    <source>
        <dbReference type="Proteomes" id="UP001190700"/>
    </source>
</evidence>
<sequence length="649" mass="71847">MALSALLKIVTNVFYLKDRITDRKETADIPDERCAGINRFVLLHAIVFILDFGICSCLVVLLTAFTDQVPFKGFDIRCIMSIAGVIMGSANLLMFEGESTSAVVLTVQRHPCEESNFGYIFMASGGIIILSMLQTLHRDGRILRSHYALKREQEKDGILKELFSQRTPKDKAPLNFPSSSSSFVETFECVTIMFVEVNMDQAQHLKDDALLNDLNILFTTFDSLLERKHAKAYKVESVSNIYMVITGAPEAHPEHALLMADVASDIMALHEQCLWHSSVPLNIRIGLNSGPVVAGIVGKDAPRYCFFGDAVNIASHMQSMASWGAIQVSDATSRLLKSSRESGRVESRLLRTTADMGGGLLVSLGTAWVKGKGSMALWQLITLKSIVITVDEHGVPSLNDLFREDTAVRFFTCVENQEHSDGSSRKKGSGKLERPTGMETFTFNVGFNNEWVVGSSELPCPTIVESPAGNIGFRNLKPKPLIAGFLTTLSDKHCIINKYVFDNVKRSCMTVDTPRHMVKKSSWSQELSHVLHRLVRLPLGDGTPKTAQFSDGCLNAFFPSGDHSMHSVTLCFTHPELESAYRNEEMDESLRLVKLLSWTPSALVFIYALRIACGDDLEGNLDFIFFSTICWVALLSLAVITNNLKAPRA</sequence>
<evidence type="ECO:0000259" key="2">
    <source>
        <dbReference type="PROSITE" id="PS50125"/>
    </source>
</evidence>
<keyword evidence="1" id="KW-0812">Transmembrane</keyword>
<comment type="caution">
    <text evidence="3">The sequence shown here is derived from an EMBL/GenBank/DDBJ whole genome shotgun (WGS) entry which is preliminary data.</text>
</comment>
<feature type="domain" description="Guanylate cyclase" evidence="2">
    <location>
        <begin position="194"/>
        <end position="318"/>
    </location>
</feature>
<dbReference type="CDD" id="cd07302">
    <property type="entry name" value="CHD"/>
    <property type="match status" value="1"/>
</dbReference>
<dbReference type="PANTHER" id="PTHR45655">
    <property type="entry name" value="GUANYLATE CYCLASE SOLUBLE SUBUNIT BETA-2"/>
    <property type="match status" value="1"/>
</dbReference>
<accession>A0AAE0L9R9</accession>
<feature type="non-terminal residue" evidence="3">
    <location>
        <position position="649"/>
    </location>
</feature>
<feature type="transmembrane region" description="Helical" evidence="1">
    <location>
        <begin position="117"/>
        <end position="136"/>
    </location>
</feature>
<dbReference type="InterPro" id="IPR001054">
    <property type="entry name" value="A/G_cyclase"/>
</dbReference>
<dbReference type="SUPFAM" id="SSF55073">
    <property type="entry name" value="Nucleotide cyclase"/>
    <property type="match status" value="1"/>
</dbReference>
<dbReference type="GO" id="GO:0008074">
    <property type="term" value="C:guanylate cyclase complex, soluble"/>
    <property type="evidence" value="ECO:0007669"/>
    <property type="project" value="TreeGrafter"/>
</dbReference>
<reference evidence="3 4" key="1">
    <citation type="journal article" date="2015" name="Genome Biol. Evol.">
        <title>Comparative Genomics of a Bacterivorous Green Alga Reveals Evolutionary Causalities and Consequences of Phago-Mixotrophic Mode of Nutrition.</title>
        <authorList>
            <person name="Burns J.A."/>
            <person name="Paasch A."/>
            <person name="Narechania A."/>
            <person name="Kim E."/>
        </authorList>
    </citation>
    <scope>NUCLEOTIDE SEQUENCE [LARGE SCALE GENOMIC DNA]</scope>
    <source>
        <strain evidence="3 4">PLY_AMNH</strain>
    </source>
</reference>
<keyword evidence="1" id="KW-1133">Transmembrane helix</keyword>
<dbReference type="InterPro" id="IPR029787">
    <property type="entry name" value="Nucleotide_cyclase"/>
</dbReference>
<gene>
    <name evidence="3" type="ORF">CYMTET_14606</name>
</gene>
<dbReference type="SMART" id="SM00044">
    <property type="entry name" value="CYCc"/>
    <property type="match status" value="1"/>
</dbReference>
<evidence type="ECO:0000313" key="3">
    <source>
        <dbReference type="EMBL" id="KAK3277381.1"/>
    </source>
</evidence>
<dbReference type="GO" id="GO:0004383">
    <property type="term" value="F:guanylate cyclase activity"/>
    <property type="evidence" value="ECO:0007669"/>
    <property type="project" value="TreeGrafter"/>
</dbReference>
<feature type="transmembrane region" description="Helical" evidence="1">
    <location>
        <begin position="78"/>
        <end position="97"/>
    </location>
</feature>
<dbReference type="PANTHER" id="PTHR45655:SF5">
    <property type="entry name" value="SOLUBLE GUANYLATE CYCLASE 89DA-RELATED"/>
    <property type="match status" value="1"/>
</dbReference>
<dbReference type="PROSITE" id="PS50125">
    <property type="entry name" value="GUANYLATE_CYCLASE_2"/>
    <property type="match status" value="1"/>
</dbReference>
<dbReference type="Pfam" id="PF00211">
    <property type="entry name" value="Guanylate_cyc"/>
    <property type="match status" value="1"/>
</dbReference>
<keyword evidence="1" id="KW-0472">Membrane</keyword>
<protein>
    <recommendedName>
        <fullName evidence="2">Guanylate cyclase domain-containing protein</fullName>
    </recommendedName>
</protein>
<name>A0AAE0L9R9_9CHLO</name>
<evidence type="ECO:0000256" key="1">
    <source>
        <dbReference type="SAM" id="Phobius"/>
    </source>
</evidence>
<dbReference type="GO" id="GO:0070482">
    <property type="term" value="P:response to oxygen levels"/>
    <property type="evidence" value="ECO:0007669"/>
    <property type="project" value="TreeGrafter"/>
</dbReference>
<dbReference type="GO" id="GO:0019934">
    <property type="term" value="P:cGMP-mediated signaling"/>
    <property type="evidence" value="ECO:0007669"/>
    <property type="project" value="TreeGrafter"/>
</dbReference>
<dbReference type="EMBL" id="LGRX02006130">
    <property type="protein sequence ID" value="KAK3277381.1"/>
    <property type="molecule type" value="Genomic_DNA"/>
</dbReference>
<keyword evidence="4" id="KW-1185">Reference proteome</keyword>
<feature type="transmembrane region" description="Helical" evidence="1">
    <location>
        <begin position="41"/>
        <end position="66"/>
    </location>
</feature>